<dbReference type="Proteomes" id="UP000826656">
    <property type="component" value="Unassembled WGS sequence"/>
</dbReference>
<evidence type="ECO:0000313" key="1">
    <source>
        <dbReference type="EMBL" id="KAH0744290.1"/>
    </source>
</evidence>
<comment type="caution">
    <text evidence="1">The sequence shown here is derived from an EMBL/GenBank/DDBJ whole genome shotgun (WGS) entry which is preliminary data.</text>
</comment>
<sequence>MEDPTKEPPPRTPTVTPAVFQWTLWFDFDTLISISERAMKLLETNLPASTRLKDTEETTSNATVQLSSPSALSWPFEVLSANCNYPLPESKLLEQKHGLV</sequence>
<evidence type="ECO:0000313" key="2">
    <source>
        <dbReference type="Proteomes" id="UP000826656"/>
    </source>
</evidence>
<organism evidence="1 2">
    <name type="scientific">Solanum tuberosum</name>
    <name type="common">Potato</name>
    <dbReference type="NCBI Taxonomy" id="4113"/>
    <lineage>
        <taxon>Eukaryota</taxon>
        <taxon>Viridiplantae</taxon>
        <taxon>Streptophyta</taxon>
        <taxon>Embryophyta</taxon>
        <taxon>Tracheophyta</taxon>
        <taxon>Spermatophyta</taxon>
        <taxon>Magnoliopsida</taxon>
        <taxon>eudicotyledons</taxon>
        <taxon>Gunneridae</taxon>
        <taxon>Pentapetalae</taxon>
        <taxon>asterids</taxon>
        <taxon>lamiids</taxon>
        <taxon>Solanales</taxon>
        <taxon>Solanaceae</taxon>
        <taxon>Solanoideae</taxon>
        <taxon>Solaneae</taxon>
        <taxon>Solanum</taxon>
    </lineage>
</organism>
<protein>
    <submittedName>
        <fullName evidence="1">Uncharacterized protein</fullName>
    </submittedName>
</protein>
<name>A0ABQ7UF26_SOLTU</name>
<reference evidence="1 2" key="1">
    <citation type="journal article" date="2021" name="bioRxiv">
        <title>Chromosome-scale and haplotype-resolved genome assembly of a tetraploid potato cultivar.</title>
        <authorList>
            <person name="Sun H."/>
            <person name="Jiao W.-B."/>
            <person name="Krause K."/>
            <person name="Campoy J.A."/>
            <person name="Goel M."/>
            <person name="Folz-Donahue K."/>
            <person name="Kukat C."/>
            <person name="Huettel B."/>
            <person name="Schneeberger K."/>
        </authorList>
    </citation>
    <scope>NUCLEOTIDE SEQUENCE [LARGE SCALE GENOMIC DNA]</scope>
    <source>
        <strain evidence="1">SolTubOtavaFocal</strain>
        <tissue evidence="1">Leaves</tissue>
    </source>
</reference>
<gene>
    <name evidence="1" type="ORF">KY290_032283</name>
</gene>
<keyword evidence="2" id="KW-1185">Reference proteome</keyword>
<accession>A0ABQ7UF26</accession>
<dbReference type="EMBL" id="JAIVGD010000023">
    <property type="protein sequence ID" value="KAH0744290.1"/>
    <property type="molecule type" value="Genomic_DNA"/>
</dbReference>
<proteinExistence type="predicted"/>